<proteinExistence type="predicted"/>
<dbReference type="AlphaFoldDB" id="A0AAW1SET7"/>
<evidence type="ECO:0000313" key="1">
    <source>
        <dbReference type="EMBL" id="KAK9844138.1"/>
    </source>
</evidence>
<gene>
    <name evidence="1" type="ORF">WJX81_005615</name>
</gene>
<protein>
    <submittedName>
        <fullName evidence="1">Uncharacterized protein</fullName>
    </submittedName>
</protein>
<accession>A0AAW1SET7</accession>
<keyword evidence="2" id="KW-1185">Reference proteome</keyword>
<reference evidence="1 2" key="1">
    <citation type="journal article" date="2024" name="Nat. Commun.">
        <title>Phylogenomics reveals the evolutionary origins of lichenization in chlorophyte algae.</title>
        <authorList>
            <person name="Puginier C."/>
            <person name="Libourel C."/>
            <person name="Otte J."/>
            <person name="Skaloud P."/>
            <person name="Haon M."/>
            <person name="Grisel S."/>
            <person name="Petersen M."/>
            <person name="Berrin J.G."/>
            <person name="Delaux P.M."/>
            <person name="Dal Grande F."/>
            <person name="Keller J."/>
        </authorList>
    </citation>
    <scope>NUCLEOTIDE SEQUENCE [LARGE SCALE GENOMIC DNA]</scope>
    <source>
        <strain evidence="1 2">SAG 245.80</strain>
    </source>
</reference>
<organism evidence="1 2">
    <name type="scientific">Elliptochloris bilobata</name>
    <dbReference type="NCBI Taxonomy" id="381761"/>
    <lineage>
        <taxon>Eukaryota</taxon>
        <taxon>Viridiplantae</taxon>
        <taxon>Chlorophyta</taxon>
        <taxon>core chlorophytes</taxon>
        <taxon>Trebouxiophyceae</taxon>
        <taxon>Trebouxiophyceae incertae sedis</taxon>
        <taxon>Elliptochloris clade</taxon>
        <taxon>Elliptochloris</taxon>
    </lineage>
</organism>
<sequence>MAFNQISSLLQLKGLVVAKEDVRRAAWHLSTTLLWAAKGLLQHEVDGQSWADPLAPEPSHCMEMPIYLIMPWDLMTRLQDLVIKAERDRGVSQAAIAAAEAVLRCTLSLAHWHRHPHVAAGYATQAAIFAFTILVHAPVGEASPAAVNLMATLRKRMSALPDGAASVTEEACRAQAHADMPALLHPRGDQSSLRALAGLPEPFVPEAPDHEGLTGELRTCALVHMLPALLDVPGQPDQQVEVPGCNKVEGGCFQISALLNDLYELARSECAEVL</sequence>
<evidence type="ECO:0000313" key="2">
    <source>
        <dbReference type="Proteomes" id="UP001445335"/>
    </source>
</evidence>
<dbReference type="EMBL" id="JALJOU010000004">
    <property type="protein sequence ID" value="KAK9844138.1"/>
    <property type="molecule type" value="Genomic_DNA"/>
</dbReference>
<comment type="caution">
    <text evidence="1">The sequence shown here is derived from an EMBL/GenBank/DDBJ whole genome shotgun (WGS) entry which is preliminary data.</text>
</comment>
<dbReference type="Proteomes" id="UP001445335">
    <property type="component" value="Unassembled WGS sequence"/>
</dbReference>
<name>A0AAW1SET7_9CHLO</name>